<organism evidence="1">
    <name type="scientific">freshwater metagenome</name>
    <dbReference type="NCBI Taxonomy" id="449393"/>
    <lineage>
        <taxon>unclassified sequences</taxon>
        <taxon>metagenomes</taxon>
        <taxon>ecological metagenomes</taxon>
    </lineage>
</organism>
<dbReference type="AlphaFoldDB" id="A0A6J6QNS5"/>
<proteinExistence type="predicted"/>
<sequence>MDSQRLSQGLDTSRGQPWAEFLTQADFEDVSPTISTEIR</sequence>
<gene>
    <name evidence="1" type="ORF">UFOPK2625_00988</name>
</gene>
<name>A0A6J6QNS5_9ZZZZ</name>
<evidence type="ECO:0000313" key="1">
    <source>
        <dbReference type="EMBL" id="CAB4710558.1"/>
    </source>
</evidence>
<protein>
    <submittedName>
        <fullName evidence="1">Unannotated protein</fullName>
    </submittedName>
</protein>
<accession>A0A6J6QNS5</accession>
<dbReference type="EMBL" id="CAEZXZ010000151">
    <property type="protein sequence ID" value="CAB4710558.1"/>
    <property type="molecule type" value="Genomic_DNA"/>
</dbReference>
<reference evidence="1" key="1">
    <citation type="submission" date="2020-05" db="EMBL/GenBank/DDBJ databases">
        <authorList>
            <person name="Chiriac C."/>
            <person name="Salcher M."/>
            <person name="Ghai R."/>
            <person name="Kavagutti S V."/>
        </authorList>
    </citation>
    <scope>NUCLEOTIDE SEQUENCE</scope>
</reference>